<evidence type="ECO:0000313" key="6">
    <source>
        <dbReference type="EMBL" id="MRH42068.1"/>
    </source>
</evidence>
<dbReference type="GO" id="GO:0005524">
    <property type="term" value="F:ATP binding"/>
    <property type="evidence" value="ECO:0007669"/>
    <property type="project" value="UniProtKB-KW"/>
</dbReference>
<evidence type="ECO:0000256" key="2">
    <source>
        <dbReference type="ARBA" id="ARBA00022801"/>
    </source>
</evidence>
<gene>
    <name evidence="6" type="ORF">GH741_05190</name>
</gene>
<keyword evidence="1" id="KW-0547">Nucleotide-binding</keyword>
<dbReference type="InterPro" id="IPR014016">
    <property type="entry name" value="UvrD-like_ATP-bd"/>
</dbReference>
<keyword evidence="4" id="KW-0067">ATP-binding</keyword>
<evidence type="ECO:0000256" key="3">
    <source>
        <dbReference type="ARBA" id="ARBA00022806"/>
    </source>
</evidence>
<keyword evidence="2" id="KW-0378">Hydrolase</keyword>
<accession>A0A6A8D900</accession>
<name>A0A6A8D900_9BACI</name>
<reference evidence="6" key="1">
    <citation type="submission" date="2019-11" db="EMBL/GenBank/DDBJ databases">
        <authorList>
            <person name="Li J."/>
        </authorList>
    </citation>
    <scope>NUCLEOTIDE SEQUENCE</scope>
    <source>
        <strain evidence="6">B6B</strain>
    </source>
</reference>
<organism evidence="6 7">
    <name type="scientific">Aquibacillus halophilus</name>
    <dbReference type="NCBI Taxonomy" id="930132"/>
    <lineage>
        <taxon>Bacteria</taxon>
        <taxon>Bacillati</taxon>
        <taxon>Bacillota</taxon>
        <taxon>Bacilli</taxon>
        <taxon>Bacillales</taxon>
        <taxon>Bacillaceae</taxon>
        <taxon>Aquibacillus</taxon>
    </lineage>
</organism>
<dbReference type="InterPro" id="IPR027417">
    <property type="entry name" value="P-loop_NTPase"/>
</dbReference>
<dbReference type="OrthoDB" id="9765670at2"/>
<dbReference type="RefSeq" id="WP_153735719.1">
    <property type="nucleotide sequence ID" value="NZ_WJNG01000003.1"/>
</dbReference>
<dbReference type="AlphaFoldDB" id="A0A6A8D900"/>
<dbReference type="Pfam" id="PF00580">
    <property type="entry name" value="UvrD-helicase"/>
    <property type="match status" value="1"/>
</dbReference>
<evidence type="ECO:0000259" key="5">
    <source>
        <dbReference type="Pfam" id="PF00580"/>
    </source>
</evidence>
<feature type="domain" description="UvrD-like helicase ATP-binding" evidence="5">
    <location>
        <begin position="26"/>
        <end position="84"/>
    </location>
</feature>
<comment type="caution">
    <text evidence="6">The sequence shown here is derived from an EMBL/GenBank/DDBJ whole genome shotgun (WGS) entry which is preliminary data.</text>
</comment>
<protein>
    <submittedName>
        <fullName evidence="6">AAA family ATPase</fullName>
    </submittedName>
</protein>
<proteinExistence type="predicted"/>
<keyword evidence="7" id="KW-1185">Reference proteome</keyword>
<sequence>MNDDMLHNELKILESKLLPKDCNFSDEQREVIYSNACANVVAGPGSGKTTVLIAKIALTLSQMKSQVNASEKGICIITHTNVAVDK</sequence>
<keyword evidence="3" id="KW-0347">Helicase</keyword>
<dbReference type="EMBL" id="WJNG01000003">
    <property type="protein sequence ID" value="MRH42068.1"/>
    <property type="molecule type" value="Genomic_DNA"/>
</dbReference>
<dbReference type="GO" id="GO:0004386">
    <property type="term" value="F:helicase activity"/>
    <property type="evidence" value="ECO:0007669"/>
    <property type="project" value="UniProtKB-KW"/>
</dbReference>
<dbReference type="GO" id="GO:0016787">
    <property type="term" value="F:hydrolase activity"/>
    <property type="evidence" value="ECO:0007669"/>
    <property type="project" value="UniProtKB-KW"/>
</dbReference>
<evidence type="ECO:0000313" key="7">
    <source>
        <dbReference type="Proteomes" id="UP000799092"/>
    </source>
</evidence>
<evidence type="ECO:0000256" key="1">
    <source>
        <dbReference type="ARBA" id="ARBA00022741"/>
    </source>
</evidence>
<evidence type="ECO:0000256" key="4">
    <source>
        <dbReference type="ARBA" id="ARBA00022840"/>
    </source>
</evidence>
<dbReference type="SUPFAM" id="SSF52540">
    <property type="entry name" value="P-loop containing nucleoside triphosphate hydrolases"/>
    <property type="match status" value="1"/>
</dbReference>
<dbReference type="Proteomes" id="UP000799092">
    <property type="component" value="Unassembled WGS sequence"/>
</dbReference>
<dbReference type="Gene3D" id="3.40.50.300">
    <property type="entry name" value="P-loop containing nucleotide triphosphate hydrolases"/>
    <property type="match status" value="1"/>
</dbReference>